<evidence type="ECO:0000313" key="2">
    <source>
        <dbReference type="EMBL" id="OLT59581.1"/>
    </source>
</evidence>
<sequence>MRINMRRFLALALTSLVIAACTSSLVPSESITPKSAAEPSPKVVLRSEVKWEQLNPARGDKSPQAGTLWGDRTGPGAAGFLLKPADGFKSPPHIHNIAYRGVVISGLIHNGHPNAEEIYMPASSFWTQPAGGVHITAAKGNNSLAYIEVEDAFGVLPAQKAFHSEDKPINVDASNIVWIDQPGMPASANGAKVAFLWGNPQDDQLNGTLVKLPAKFTGKIRSHGSTFRAVVIQGQPQYQVPSETEVKTLVPGSYFSSKGESEHQVSSKTGEESIIYVRTDGKFEVI</sequence>
<feature type="signal peptide" evidence="1">
    <location>
        <begin position="1"/>
        <end position="19"/>
    </location>
</feature>
<evidence type="ECO:0000313" key="3">
    <source>
        <dbReference type="Proteomes" id="UP000186657"/>
    </source>
</evidence>
<dbReference type="EMBL" id="MKZS01000001">
    <property type="protein sequence ID" value="OLT59581.1"/>
    <property type="molecule type" value="Genomic_DNA"/>
</dbReference>
<dbReference type="CDD" id="cd06989">
    <property type="entry name" value="cupin_DRT102"/>
    <property type="match status" value="1"/>
</dbReference>
<dbReference type="InterPro" id="IPR011051">
    <property type="entry name" value="RmlC_Cupin_sf"/>
</dbReference>
<dbReference type="AlphaFoldDB" id="A0A1U7N0Y2"/>
<dbReference type="Gene3D" id="2.60.120.10">
    <property type="entry name" value="Jelly Rolls"/>
    <property type="match status" value="2"/>
</dbReference>
<dbReference type="Pfam" id="PF14499">
    <property type="entry name" value="DUF4437"/>
    <property type="match status" value="1"/>
</dbReference>
<dbReference type="SUPFAM" id="SSF51182">
    <property type="entry name" value="RmlC-like cupins"/>
    <property type="match status" value="1"/>
</dbReference>
<dbReference type="InterPro" id="IPR014710">
    <property type="entry name" value="RmlC-like_jellyroll"/>
</dbReference>
<dbReference type="PROSITE" id="PS51257">
    <property type="entry name" value="PROKAR_LIPOPROTEIN"/>
    <property type="match status" value="1"/>
</dbReference>
<organism evidence="2 3">
    <name type="scientific">Moorena bouillonii PNG</name>
    <dbReference type="NCBI Taxonomy" id="568701"/>
    <lineage>
        <taxon>Bacteria</taxon>
        <taxon>Bacillati</taxon>
        <taxon>Cyanobacteriota</taxon>
        <taxon>Cyanophyceae</taxon>
        <taxon>Coleofasciculales</taxon>
        <taxon>Coleofasciculaceae</taxon>
        <taxon>Moorena</taxon>
    </lineage>
</organism>
<keyword evidence="1" id="KW-0732">Signal</keyword>
<reference evidence="2 3" key="1">
    <citation type="submission" date="2016-10" db="EMBL/GenBank/DDBJ databases">
        <title>Comparative genomics uncovers the prolific and rare metabolic potential of the cyanobacterial genus Moorea.</title>
        <authorList>
            <person name="Leao T."/>
            <person name="Castelao G."/>
            <person name="Korobeynikov A."/>
            <person name="Monroe E.A."/>
            <person name="Podell S."/>
            <person name="Glukhov E."/>
            <person name="Allen E."/>
            <person name="Gerwick W.H."/>
            <person name="Gerwick L."/>
        </authorList>
    </citation>
    <scope>NUCLEOTIDE SEQUENCE [LARGE SCALE GENOMIC DNA]</scope>
    <source>
        <strain evidence="2 3">PNG5-198</strain>
    </source>
</reference>
<accession>A0A1U7N0Y2</accession>
<dbReference type="Proteomes" id="UP000186657">
    <property type="component" value="Unassembled WGS sequence"/>
</dbReference>
<name>A0A1U7N0Y2_9CYAN</name>
<feature type="chain" id="PRO_5012165599" description="DUF4437 domain-containing protein" evidence="1">
    <location>
        <begin position="20"/>
        <end position="286"/>
    </location>
</feature>
<evidence type="ECO:0000256" key="1">
    <source>
        <dbReference type="SAM" id="SignalP"/>
    </source>
</evidence>
<comment type="caution">
    <text evidence="2">The sequence shown here is derived from an EMBL/GenBank/DDBJ whole genome shotgun (WGS) entry which is preliminary data.</text>
</comment>
<protein>
    <recommendedName>
        <fullName evidence="4">DUF4437 domain-containing protein</fullName>
    </recommendedName>
</protein>
<dbReference type="InterPro" id="IPR028013">
    <property type="entry name" value="DUF4437"/>
</dbReference>
<proteinExistence type="predicted"/>
<evidence type="ECO:0008006" key="4">
    <source>
        <dbReference type="Google" id="ProtNLM"/>
    </source>
</evidence>
<keyword evidence="3" id="KW-1185">Reference proteome</keyword>
<gene>
    <name evidence="2" type="ORF">BJP37_11620</name>
</gene>